<evidence type="ECO:0000256" key="2">
    <source>
        <dbReference type="SAM" id="Phobius"/>
    </source>
</evidence>
<feature type="transmembrane region" description="Helical" evidence="2">
    <location>
        <begin position="59"/>
        <end position="78"/>
    </location>
</feature>
<keyword evidence="2" id="KW-0812">Transmembrane</keyword>
<dbReference type="InterPro" id="IPR055431">
    <property type="entry name" value="RsgI_M"/>
</dbReference>
<dbReference type="EMBL" id="DVOO01000029">
    <property type="protein sequence ID" value="HIV26088.1"/>
    <property type="molecule type" value="Genomic_DNA"/>
</dbReference>
<gene>
    <name evidence="4" type="ORF">IAB71_09995</name>
</gene>
<dbReference type="Proteomes" id="UP000824169">
    <property type="component" value="Unassembled WGS sequence"/>
</dbReference>
<reference evidence="4" key="2">
    <citation type="journal article" date="2021" name="PeerJ">
        <title>Extensive microbial diversity within the chicken gut microbiome revealed by metagenomics and culture.</title>
        <authorList>
            <person name="Gilroy R."/>
            <person name="Ravi A."/>
            <person name="Getino M."/>
            <person name="Pursley I."/>
            <person name="Horton D.L."/>
            <person name="Alikhan N.F."/>
            <person name="Baker D."/>
            <person name="Gharbi K."/>
            <person name="Hall N."/>
            <person name="Watson M."/>
            <person name="Adriaenssens E.M."/>
            <person name="Foster-Nyarko E."/>
            <person name="Jarju S."/>
            <person name="Secka A."/>
            <person name="Antonio M."/>
            <person name="Oren A."/>
            <person name="Chaudhuri R.R."/>
            <person name="La Ragione R."/>
            <person name="Hildebrand F."/>
            <person name="Pallen M.J."/>
        </authorList>
    </citation>
    <scope>NUCLEOTIDE SEQUENCE</scope>
    <source>
        <strain evidence="4">CHK188-20938</strain>
    </source>
</reference>
<accession>A0A9D1P3T0</accession>
<feature type="compositionally biased region" description="Acidic residues" evidence="1">
    <location>
        <begin position="268"/>
        <end position="293"/>
    </location>
</feature>
<evidence type="ECO:0000313" key="4">
    <source>
        <dbReference type="EMBL" id="HIV26088.1"/>
    </source>
</evidence>
<organism evidence="4 5">
    <name type="scientific">Candidatus Scatomonas pullistercoris</name>
    <dbReference type="NCBI Taxonomy" id="2840920"/>
    <lineage>
        <taxon>Bacteria</taxon>
        <taxon>Bacillati</taxon>
        <taxon>Bacillota</taxon>
        <taxon>Clostridia</taxon>
        <taxon>Lachnospirales</taxon>
        <taxon>Lachnospiraceae</taxon>
        <taxon>Lachnospiraceae incertae sedis</taxon>
        <taxon>Candidatus Scatomonas</taxon>
    </lineage>
</organism>
<evidence type="ECO:0000256" key="1">
    <source>
        <dbReference type="SAM" id="MobiDB-lite"/>
    </source>
</evidence>
<feature type="compositionally biased region" description="Low complexity" evidence="1">
    <location>
        <begin position="219"/>
        <end position="232"/>
    </location>
</feature>
<sequence>MKYLVMETHPSYAVLLDQSGRFLKAANLNYHVGDTVTDIIELSPVPDTGQKQLRLLRRITGSLTAAAACFLLLFFGVYRPNFTPYGTVRLQINPDIQMTLSKTERVLDLDALNPDGEALLEGYEYRGKDREQASEELVSRAMDMGYLGEGGIVSITVESDDSSWRQEEEEKSLSQMREKYGRTIIIRTGIMEGETEEPPLQTESDVEIIIDLPTPTPAPQTVTPTPAPVIIPSDDDDDDNEGVIQPGDDDDNGDDWEEVPGDNSGNVPDDDSEDGDDDDRDDDDDGDGDDDDD</sequence>
<reference evidence="4" key="1">
    <citation type="submission" date="2020-10" db="EMBL/GenBank/DDBJ databases">
        <authorList>
            <person name="Gilroy R."/>
        </authorList>
    </citation>
    <scope>NUCLEOTIDE SEQUENCE</scope>
    <source>
        <strain evidence="4">CHK188-20938</strain>
    </source>
</reference>
<comment type="caution">
    <text evidence="4">The sequence shown here is derived from an EMBL/GenBank/DDBJ whole genome shotgun (WGS) entry which is preliminary data.</text>
</comment>
<feature type="domain" description="Anti-sigma factor RsgI-like middle" evidence="3">
    <location>
        <begin position="85"/>
        <end position="180"/>
    </location>
</feature>
<evidence type="ECO:0000313" key="5">
    <source>
        <dbReference type="Proteomes" id="UP000824169"/>
    </source>
</evidence>
<dbReference type="Pfam" id="PF23750">
    <property type="entry name" value="RsgI_M"/>
    <property type="match status" value="1"/>
</dbReference>
<keyword evidence="2" id="KW-0472">Membrane</keyword>
<dbReference type="AlphaFoldDB" id="A0A9D1P3T0"/>
<evidence type="ECO:0000259" key="3">
    <source>
        <dbReference type="Pfam" id="PF23750"/>
    </source>
</evidence>
<name>A0A9D1P3T0_9FIRM</name>
<keyword evidence="2" id="KW-1133">Transmembrane helix</keyword>
<protein>
    <recommendedName>
        <fullName evidence="3">Anti-sigma factor RsgI-like middle domain-containing protein</fullName>
    </recommendedName>
</protein>
<feature type="region of interest" description="Disordered" evidence="1">
    <location>
        <begin position="212"/>
        <end position="293"/>
    </location>
</feature>
<proteinExistence type="predicted"/>
<feature type="compositionally biased region" description="Acidic residues" evidence="1">
    <location>
        <begin position="233"/>
        <end position="260"/>
    </location>
</feature>